<keyword evidence="9" id="KW-1185">Reference proteome</keyword>
<reference evidence="8 9" key="1">
    <citation type="submission" date="2017-03" db="EMBL/GenBank/DDBJ databases">
        <title>WGS assembly of Porphyra umbilicalis.</title>
        <authorList>
            <person name="Brawley S.H."/>
            <person name="Blouin N.A."/>
            <person name="Ficko-Blean E."/>
            <person name="Wheeler G.L."/>
            <person name="Lohr M."/>
            <person name="Goodson H.V."/>
            <person name="Jenkins J.W."/>
            <person name="Blaby-Haas C.E."/>
            <person name="Helliwell K.E."/>
            <person name="Chan C."/>
            <person name="Marriage T."/>
            <person name="Bhattacharya D."/>
            <person name="Klein A.S."/>
            <person name="Badis Y."/>
            <person name="Brodie J."/>
            <person name="Cao Y."/>
            <person name="Collen J."/>
            <person name="Dittami S.M."/>
            <person name="Gachon C.M."/>
            <person name="Green B.R."/>
            <person name="Karpowicz S."/>
            <person name="Kim J.W."/>
            <person name="Kudahl U."/>
            <person name="Lin S."/>
            <person name="Michel G."/>
            <person name="Mittag M."/>
            <person name="Olson B.J."/>
            <person name="Pangilinan J."/>
            <person name="Peng Y."/>
            <person name="Qiu H."/>
            <person name="Shu S."/>
            <person name="Singer J.T."/>
            <person name="Smith A.G."/>
            <person name="Sprecher B.N."/>
            <person name="Wagner V."/>
            <person name="Wang W."/>
            <person name="Wang Z.-Y."/>
            <person name="Yan J."/>
            <person name="Yarish C."/>
            <person name="Zoeuner-Riek S."/>
            <person name="Zhuang Y."/>
            <person name="Zou Y."/>
            <person name="Lindquist E.A."/>
            <person name="Grimwood J."/>
            <person name="Barry K."/>
            <person name="Rokhsar D.S."/>
            <person name="Schmutz J."/>
            <person name="Stiller J.W."/>
            <person name="Grossman A.R."/>
            <person name="Prochnik S.E."/>
        </authorList>
    </citation>
    <scope>NUCLEOTIDE SEQUENCE [LARGE SCALE GENOMIC DNA]</scope>
    <source>
        <strain evidence="8">4086291</strain>
    </source>
</reference>
<dbReference type="InterPro" id="IPR002893">
    <property type="entry name" value="Znf_MYND"/>
</dbReference>
<evidence type="ECO:0000256" key="6">
    <source>
        <dbReference type="SAM" id="SignalP"/>
    </source>
</evidence>
<accession>A0A1X6NKZ4</accession>
<feature type="signal peptide" evidence="6">
    <location>
        <begin position="1"/>
        <end position="23"/>
    </location>
</feature>
<dbReference type="Proteomes" id="UP000218209">
    <property type="component" value="Unassembled WGS sequence"/>
</dbReference>
<feature type="region of interest" description="Disordered" evidence="5">
    <location>
        <begin position="430"/>
        <end position="450"/>
    </location>
</feature>
<sequence>MSSPSLPLAAILDALAALPPWTASPVDVPAPDPPAVAGAVTWPGAPPRSAAARARSHALGADGAVPAFAAALDAALTQARATFPTTLPTTPSFLEFPRPVAAVRLLSTLSSECPCVASQVAAAAASLAADHFTRAPPAGTPAGALGRRVNTLLRMVGDAAAGALHALHLTLIGEGARLPPRVPACAPVTRPAAAAAGAALTAGPAALAALWGVDVADRRAAGAELGPRLGTLRWVAAFHARPLLAAVPDAPARLAAVLDWMRAAQPGGADGLTGGSGLHRVLEVVKELAVVHPACLRQSPTLLAAVTATYTAVGGRLPAGSALRLTVRERVRTILMMGAVGGGAGGLAASPPVLSWLVDDIAVEWALAAATTTRQGGGGGPMAQGRGHPLFIYLYLLGTFLTTAGPVPDRGAPMMVSVSRAKRMWASFRRVAPGSGPSRPDGPTGIRGFADGGDGSREWEVFAAPLLALPTATRVVVAGAAAPPMAAPGVPAAIPVPPGTVFLTCPDGRRVAMASADTFRQHLIWREVNWGCQTCGSTVAAGVSRVVPTGAPDPPAAASGGRRQPTRGNTSPCAACRIARYCSVDCQRLDWNGGHKADCRRWARLYAPADAAAAHLNAAVSTAGPWTGWTWPARLAADAEAAGVPLASMLVALDREAGSASLLPAAVYHRLRNAVAAAELQAPLAKHGGRVLRVVCAAAPPRVYAFGPRALRLEGDAPPREGGR</sequence>
<keyword evidence="1" id="KW-0479">Metal-binding</keyword>
<dbReference type="SUPFAM" id="SSF144232">
    <property type="entry name" value="HIT/MYND zinc finger-like"/>
    <property type="match status" value="1"/>
</dbReference>
<feature type="chain" id="PRO_5013004904" description="MYND-type domain-containing protein" evidence="6">
    <location>
        <begin position="24"/>
        <end position="724"/>
    </location>
</feature>
<dbReference type="AlphaFoldDB" id="A0A1X6NKZ4"/>
<evidence type="ECO:0000259" key="7">
    <source>
        <dbReference type="PROSITE" id="PS50865"/>
    </source>
</evidence>
<organism evidence="8 9">
    <name type="scientific">Porphyra umbilicalis</name>
    <name type="common">Purple laver</name>
    <name type="synonym">Red alga</name>
    <dbReference type="NCBI Taxonomy" id="2786"/>
    <lineage>
        <taxon>Eukaryota</taxon>
        <taxon>Rhodophyta</taxon>
        <taxon>Bangiophyceae</taxon>
        <taxon>Bangiales</taxon>
        <taxon>Bangiaceae</taxon>
        <taxon>Porphyra</taxon>
    </lineage>
</organism>
<dbReference type="OrthoDB" id="3202243at2759"/>
<dbReference type="Pfam" id="PF01753">
    <property type="entry name" value="zf-MYND"/>
    <property type="match status" value="1"/>
</dbReference>
<name>A0A1X6NKZ4_PORUM</name>
<gene>
    <name evidence="8" type="ORF">BU14_1629s0001</name>
</gene>
<keyword evidence="3" id="KW-0862">Zinc</keyword>
<keyword evidence="6" id="KW-0732">Signal</keyword>
<evidence type="ECO:0000256" key="1">
    <source>
        <dbReference type="ARBA" id="ARBA00022723"/>
    </source>
</evidence>
<evidence type="ECO:0000256" key="5">
    <source>
        <dbReference type="SAM" id="MobiDB-lite"/>
    </source>
</evidence>
<proteinExistence type="predicted"/>
<dbReference type="PROSITE" id="PS50865">
    <property type="entry name" value="ZF_MYND_2"/>
    <property type="match status" value="1"/>
</dbReference>
<feature type="domain" description="MYND-type" evidence="7">
    <location>
        <begin position="532"/>
        <end position="599"/>
    </location>
</feature>
<evidence type="ECO:0000256" key="2">
    <source>
        <dbReference type="ARBA" id="ARBA00022771"/>
    </source>
</evidence>
<evidence type="ECO:0000256" key="4">
    <source>
        <dbReference type="PROSITE-ProRule" id="PRU00134"/>
    </source>
</evidence>
<evidence type="ECO:0000313" key="8">
    <source>
        <dbReference type="EMBL" id="OSX69311.1"/>
    </source>
</evidence>
<keyword evidence="2 4" id="KW-0863">Zinc-finger</keyword>
<protein>
    <recommendedName>
        <fullName evidence="7">MYND-type domain-containing protein</fullName>
    </recommendedName>
</protein>
<dbReference type="GO" id="GO:0008270">
    <property type="term" value="F:zinc ion binding"/>
    <property type="evidence" value="ECO:0007669"/>
    <property type="project" value="UniProtKB-KW"/>
</dbReference>
<evidence type="ECO:0000256" key="3">
    <source>
        <dbReference type="ARBA" id="ARBA00022833"/>
    </source>
</evidence>
<evidence type="ECO:0000313" key="9">
    <source>
        <dbReference type="Proteomes" id="UP000218209"/>
    </source>
</evidence>
<dbReference type="Gene3D" id="6.10.140.2220">
    <property type="match status" value="1"/>
</dbReference>
<dbReference type="EMBL" id="KV919623">
    <property type="protein sequence ID" value="OSX69311.1"/>
    <property type="molecule type" value="Genomic_DNA"/>
</dbReference>